<accession>A0AAP0S4Y4</accession>
<gene>
    <name evidence="2" type="ORF">L1049_016308</name>
</gene>
<name>A0AAP0S4Y4_LIQFO</name>
<feature type="compositionally biased region" description="Basic and acidic residues" evidence="1">
    <location>
        <begin position="106"/>
        <end position="135"/>
    </location>
</feature>
<sequence length="163" mass="18771">MILQRLLKYREYFYANKMGVAILSMVATSWRLETNYDNGCGACNMHAMHHEFGRTTISISNYVDDDVLRHDHVDDAHRDGHGRHGRAHLCHDCARRDHARHGVVPRPDHARHDRVRRDVPPHDRGRREHVGDDALHHAVDDDAALGETFFGENKAFESSKVYC</sequence>
<evidence type="ECO:0000256" key="1">
    <source>
        <dbReference type="SAM" id="MobiDB-lite"/>
    </source>
</evidence>
<dbReference type="AlphaFoldDB" id="A0AAP0S4Y4"/>
<protein>
    <submittedName>
        <fullName evidence="2">Uncharacterized protein</fullName>
    </submittedName>
</protein>
<comment type="caution">
    <text evidence="2">The sequence shown here is derived from an EMBL/GenBank/DDBJ whole genome shotgun (WGS) entry which is preliminary data.</text>
</comment>
<evidence type="ECO:0000313" key="3">
    <source>
        <dbReference type="Proteomes" id="UP001415857"/>
    </source>
</evidence>
<reference evidence="2 3" key="1">
    <citation type="journal article" date="2024" name="Plant J.">
        <title>Genome sequences and population genomics reveal climatic adaptation and genomic divergence between two closely related sweetgum species.</title>
        <authorList>
            <person name="Xu W.Q."/>
            <person name="Ren C.Q."/>
            <person name="Zhang X.Y."/>
            <person name="Comes H.P."/>
            <person name="Liu X.H."/>
            <person name="Li Y.G."/>
            <person name="Kettle C.J."/>
            <person name="Jalonen R."/>
            <person name="Gaisberger H."/>
            <person name="Ma Y.Z."/>
            <person name="Qiu Y.X."/>
        </authorList>
    </citation>
    <scope>NUCLEOTIDE SEQUENCE [LARGE SCALE GENOMIC DNA]</scope>
    <source>
        <strain evidence="2">Hangzhou</strain>
    </source>
</reference>
<dbReference type="Proteomes" id="UP001415857">
    <property type="component" value="Unassembled WGS sequence"/>
</dbReference>
<evidence type="ECO:0000313" key="2">
    <source>
        <dbReference type="EMBL" id="KAK9287866.1"/>
    </source>
</evidence>
<keyword evidence="3" id="KW-1185">Reference proteome</keyword>
<dbReference type="EMBL" id="JBBPBK010000003">
    <property type="protein sequence ID" value="KAK9287866.1"/>
    <property type="molecule type" value="Genomic_DNA"/>
</dbReference>
<proteinExistence type="predicted"/>
<feature type="region of interest" description="Disordered" evidence="1">
    <location>
        <begin position="103"/>
        <end position="135"/>
    </location>
</feature>
<organism evidence="2 3">
    <name type="scientific">Liquidambar formosana</name>
    <name type="common">Formosan gum</name>
    <dbReference type="NCBI Taxonomy" id="63359"/>
    <lineage>
        <taxon>Eukaryota</taxon>
        <taxon>Viridiplantae</taxon>
        <taxon>Streptophyta</taxon>
        <taxon>Embryophyta</taxon>
        <taxon>Tracheophyta</taxon>
        <taxon>Spermatophyta</taxon>
        <taxon>Magnoliopsida</taxon>
        <taxon>eudicotyledons</taxon>
        <taxon>Gunneridae</taxon>
        <taxon>Pentapetalae</taxon>
        <taxon>Saxifragales</taxon>
        <taxon>Altingiaceae</taxon>
        <taxon>Liquidambar</taxon>
    </lineage>
</organism>